<name>A0A8T0CG12_CORYI</name>
<evidence type="ECO:0000313" key="5">
    <source>
        <dbReference type="EMBL" id="KAF7846480.1"/>
    </source>
</evidence>
<comment type="similarity">
    <text evidence="2 3">Belongs to the glutamine synthetase family.</text>
</comment>
<gene>
    <name evidence="5" type="ORF">BT93_L4256</name>
</gene>
<evidence type="ECO:0000313" key="6">
    <source>
        <dbReference type="Proteomes" id="UP000806378"/>
    </source>
</evidence>
<dbReference type="EMBL" id="MU092998">
    <property type="protein sequence ID" value="KAF7846480.1"/>
    <property type="molecule type" value="Genomic_DNA"/>
</dbReference>
<dbReference type="GO" id="GO:0043436">
    <property type="term" value="P:oxoacid metabolic process"/>
    <property type="evidence" value="ECO:0007669"/>
    <property type="project" value="UniProtKB-ARBA"/>
</dbReference>
<dbReference type="InterPro" id="IPR014746">
    <property type="entry name" value="Gln_synth/guanido_kin_cat_dom"/>
</dbReference>
<reference evidence="5" key="1">
    <citation type="submission" date="2020-05" db="EMBL/GenBank/DDBJ databases">
        <title>WGS assembly of Corymbia citriodora subspecies variegata.</title>
        <authorList>
            <person name="Barry K."/>
            <person name="Hundley H."/>
            <person name="Shu S."/>
            <person name="Jenkins J."/>
            <person name="Grimwood J."/>
            <person name="Baten A."/>
        </authorList>
    </citation>
    <scope>NUCLEOTIDE SEQUENCE</scope>
    <source>
        <strain evidence="5">CV2-018</strain>
    </source>
</reference>
<dbReference type="PANTHER" id="PTHR43785:SF2">
    <property type="entry name" value="TYPE-1 GLUTAMINE SYNTHETASE 1"/>
    <property type="match status" value="1"/>
</dbReference>
<accession>A0A8T0CG12</accession>
<keyword evidence="6" id="KW-1185">Reference proteome</keyword>
<dbReference type="Gramene" id="rna-gnl|WGS:JABURB|Cocit.L4256.1">
    <property type="protein sequence ID" value="cds-KAF7846480.1"/>
    <property type="gene ID" value="gene-BT93_L4256"/>
</dbReference>
<protein>
    <recommendedName>
        <fullName evidence="4">GS catalytic domain-containing protein</fullName>
    </recommendedName>
</protein>
<sequence length="787" mass="88217">MIGTHALLIDDGLPQGSVYPVSWHEQLVPTAKRIARIEAIAADLLERLLDSADLSANWSIAASEAILTRFNTMFRKEIRKLASDPSVRGFKSVVCYRSGLDVGLDSRNIFRPHHSLSESALLAAFHKFLQQVVATRKYRIQQKEVNDFLVVAACDVLDKLVGVEGEALPIQFHTGLGDNDIDLIKANPACLQPLIAAFPNVDFVILHSSYPYTREAGYLAANYANAWLDIGEVFPMLSRPGQESVLRQAFELTPTSKILWSTDGHFYPETFYLANKQFRSAMITVLTEMIDAKDVNVRQAIDITVDIMFWNSNALYKLEEEHKYPQLLSVRSTIVETTGATTLLDEFLHLMPGLKYIWVEFISNTGTIRHRMIPLQAFRRQLLEQNYIGITTALPRLLQNETPARGCVATGQFWLMPDLSSLYSNEAISPNTAVVQSWWMTEDIETGDLTHYEVCPRGVLQKQANSLFNEFAMTMLIGFEIEVMFTKPVMNTQDTTYERFELEKKPHSWSNMTFSQLDHLPMIEQIEQALAQAGIKIDQFHAEAGPGQWEFPLPAAPPVQAVDMLYQARAIIGATARKYGLKATVYPRPSPDAPGNACHAHFSINGHRESIKKYEDHFLAGVLEHLSSVMAFSLPIEESYTRIQSGVWSGSEWITWGTQNREAPIRKCGPGHWELKSSDGMGNMYLTMAALLAAGIDGMDHQKELTIQDTSVDAASLNDEERSKLGITKTLPKTLQLTCSALATNEVLRAALGDTMIDDYLAVKEAEADLLSTMSKEERKTWLIARY</sequence>
<dbReference type="GO" id="GO:0004356">
    <property type="term" value="F:glutamine synthetase activity"/>
    <property type="evidence" value="ECO:0007669"/>
    <property type="project" value="InterPro"/>
</dbReference>
<dbReference type="SUPFAM" id="SSF55931">
    <property type="entry name" value="Glutamine synthetase/guanido kinase"/>
    <property type="match status" value="1"/>
</dbReference>
<dbReference type="GO" id="GO:0016787">
    <property type="term" value="F:hydrolase activity"/>
    <property type="evidence" value="ECO:0007669"/>
    <property type="project" value="InterPro"/>
</dbReference>
<dbReference type="InterPro" id="IPR032466">
    <property type="entry name" value="Metal_Hydrolase"/>
</dbReference>
<dbReference type="InterPro" id="IPR006680">
    <property type="entry name" value="Amidohydro-rel"/>
</dbReference>
<dbReference type="SUPFAM" id="SSF51556">
    <property type="entry name" value="Metallo-dependent hydrolases"/>
    <property type="match status" value="1"/>
</dbReference>
<feature type="domain" description="GS catalytic" evidence="4">
    <location>
        <begin position="456"/>
        <end position="787"/>
    </location>
</feature>
<dbReference type="PROSITE" id="PS51987">
    <property type="entry name" value="GS_CATALYTIC"/>
    <property type="match status" value="1"/>
</dbReference>
<dbReference type="Gene3D" id="3.20.20.140">
    <property type="entry name" value="Metal-dependent hydrolases"/>
    <property type="match status" value="1"/>
</dbReference>
<dbReference type="Gene3D" id="3.30.590.10">
    <property type="entry name" value="Glutamine synthetase/guanido kinase, catalytic domain"/>
    <property type="match status" value="1"/>
</dbReference>
<dbReference type="AlphaFoldDB" id="A0A8T0CG12"/>
<dbReference type="SMART" id="SM01230">
    <property type="entry name" value="Gln-synt_C"/>
    <property type="match status" value="1"/>
</dbReference>
<organism evidence="5 6">
    <name type="scientific">Corymbia citriodora subsp. variegata</name>
    <dbReference type="NCBI Taxonomy" id="360336"/>
    <lineage>
        <taxon>Eukaryota</taxon>
        <taxon>Viridiplantae</taxon>
        <taxon>Streptophyta</taxon>
        <taxon>Embryophyta</taxon>
        <taxon>Tracheophyta</taxon>
        <taxon>Spermatophyta</taxon>
        <taxon>Magnoliopsida</taxon>
        <taxon>eudicotyledons</taxon>
        <taxon>Gunneridae</taxon>
        <taxon>Pentapetalae</taxon>
        <taxon>rosids</taxon>
        <taxon>malvids</taxon>
        <taxon>Myrtales</taxon>
        <taxon>Myrtaceae</taxon>
        <taxon>Myrtoideae</taxon>
        <taxon>Eucalypteae</taxon>
        <taxon>Corymbia</taxon>
    </lineage>
</organism>
<dbReference type="Proteomes" id="UP000806378">
    <property type="component" value="Unassembled WGS sequence"/>
</dbReference>
<evidence type="ECO:0000256" key="2">
    <source>
        <dbReference type="PROSITE-ProRule" id="PRU01331"/>
    </source>
</evidence>
<evidence type="ECO:0000259" key="4">
    <source>
        <dbReference type="PROSITE" id="PS51987"/>
    </source>
</evidence>
<keyword evidence="1" id="KW-0436">Ligase</keyword>
<dbReference type="OrthoDB" id="77835at2759"/>
<proteinExistence type="inferred from homology"/>
<dbReference type="Pfam" id="PF00120">
    <property type="entry name" value="Gln-synt_C"/>
    <property type="match status" value="1"/>
</dbReference>
<dbReference type="Pfam" id="PF04909">
    <property type="entry name" value="Amidohydro_2"/>
    <property type="match status" value="1"/>
</dbReference>
<dbReference type="PANTHER" id="PTHR43785">
    <property type="entry name" value="GAMMA-GLUTAMYLPUTRESCINE SYNTHETASE"/>
    <property type="match status" value="1"/>
</dbReference>
<evidence type="ECO:0000256" key="1">
    <source>
        <dbReference type="ARBA" id="ARBA00022598"/>
    </source>
</evidence>
<dbReference type="InterPro" id="IPR008146">
    <property type="entry name" value="Gln_synth_cat_dom"/>
</dbReference>
<comment type="caution">
    <text evidence="5">The sequence shown here is derived from an EMBL/GenBank/DDBJ whole genome shotgun (WGS) entry which is preliminary data.</text>
</comment>
<evidence type="ECO:0000256" key="3">
    <source>
        <dbReference type="RuleBase" id="RU000384"/>
    </source>
</evidence>